<evidence type="ECO:0000313" key="2">
    <source>
        <dbReference type="Proteomes" id="UP001153269"/>
    </source>
</evidence>
<sequence length="305" mass="33409">MNREDWLNGGGRSSVMSLIFHTALSKKTEERSLQLKEGAELKEETERKGGKKNFVFKLLSLGMTHHHTPPLHIVLPAAGRTLPAQKQQITAQQPTVEKAPSSLSLEPSADIVSHRAHGTTSPSLNTLISSEAGNHIPKILLPSTGTVRPHTTPSEKEQRLKWNSQCSVKPLKLSSLGLSYTNNSVALFPGSTTVPEGIQYPSQYLPWGRVSTQRRRAGQHAKIDFAPELRPTCDKKSGVVQLFGRLCETAFSKVLARAKQECVEKEDNPKQQTGGGPLKTMMRRSCGGQMRVIRLSGSQAADAYT</sequence>
<dbReference type="Proteomes" id="UP001153269">
    <property type="component" value="Unassembled WGS sequence"/>
</dbReference>
<name>A0A9N7YBE3_PLEPL</name>
<keyword evidence="2" id="KW-1185">Reference proteome</keyword>
<proteinExistence type="predicted"/>
<dbReference type="AlphaFoldDB" id="A0A9N7YBE3"/>
<organism evidence="1 2">
    <name type="scientific">Pleuronectes platessa</name>
    <name type="common">European plaice</name>
    <dbReference type="NCBI Taxonomy" id="8262"/>
    <lineage>
        <taxon>Eukaryota</taxon>
        <taxon>Metazoa</taxon>
        <taxon>Chordata</taxon>
        <taxon>Craniata</taxon>
        <taxon>Vertebrata</taxon>
        <taxon>Euteleostomi</taxon>
        <taxon>Actinopterygii</taxon>
        <taxon>Neopterygii</taxon>
        <taxon>Teleostei</taxon>
        <taxon>Neoteleostei</taxon>
        <taxon>Acanthomorphata</taxon>
        <taxon>Carangaria</taxon>
        <taxon>Pleuronectiformes</taxon>
        <taxon>Pleuronectoidei</taxon>
        <taxon>Pleuronectidae</taxon>
        <taxon>Pleuronectes</taxon>
    </lineage>
</organism>
<accession>A0A9N7YBE3</accession>
<gene>
    <name evidence="1" type="ORF">PLEPLA_LOCUS7823</name>
</gene>
<evidence type="ECO:0000313" key="1">
    <source>
        <dbReference type="EMBL" id="CAB1419972.1"/>
    </source>
</evidence>
<comment type="caution">
    <text evidence="1">The sequence shown here is derived from an EMBL/GenBank/DDBJ whole genome shotgun (WGS) entry which is preliminary data.</text>
</comment>
<protein>
    <submittedName>
        <fullName evidence="1">Uncharacterized protein</fullName>
    </submittedName>
</protein>
<dbReference type="EMBL" id="CADEAL010000424">
    <property type="protein sequence ID" value="CAB1419972.1"/>
    <property type="molecule type" value="Genomic_DNA"/>
</dbReference>
<reference evidence="1" key="1">
    <citation type="submission" date="2020-03" db="EMBL/GenBank/DDBJ databases">
        <authorList>
            <person name="Weist P."/>
        </authorList>
    </citation>
    <scope>NUCLEOTIDE SEQUENCE</scope>
</reference>